<comment type="caution">
    <text evidence="6">The sequence shown here is derived from an EMBL/GenBank/DDBJ whole genome shotgun (WGS) entry which is preliminary data.</text>
</comment>
<dbReference type="PANTHER" id="PTHR42988:SF2">
    <property type="entry name" value="CYCLIC NUCLEOTIDE PHOSPHODIESTERASE CBUA0032-RELATED"/>
    <property type="match status" value="1"/>
</dbReference>
<feature type="domain" description="Calcineurin-like phosphoesterase" evidence="5">
    <location>
        <begin position="21"/>
        <end position="210"/>
    </location>
</feature>
<dbReference type="OrthoDB" id="9784378at2"/>
<dbReference type="CDD" id="cd07402">
    <property type="entry name" value="MPP_GpdQ"/>
    <property type="match status" value="1"/>
</dbReference>
<dbReference type="InterPro" id="IPR050884">
    <property type="entry name" value="CNP_phosphodiesterase-III"/>
</dbReference>
<dbReference type="EMBL" id="VIKS01000009">
    <property type="protein sequence ID" value="TQV86986.1"/>
    <property type="molecule type" value="Genomic_DNA"/>
</dbReference>
<dbReference type="AlphaFoldDB" id="A0A545UBZ4"/>
<dbReference type="Pfam" id="PF00149">
    <property type="entry name" value="Metallophos"/>
    <property type="match status" value="1"/>
</dbReference>
<protein>
    <submittedName>
        <fullName evidence="6">3',5'-cyclic-AMP phosphodiesterase</fullName>
        <ecNumber evidence="6">3.1.4.53</ecNumber>
    </submittedName>
</protein>
<evidence type="ECO:0000259" key="5">
    <source>
        <dbReference type="Pfam" id="PF00149"/>
    </source>
</evidence>
<evidence type="ECO:0000313" key="7">
    <source>
        <dbReference type="Proteomes" id="UP000315439"/>
    </source>
</evidence>
<reference evidence="6 7" key="1">
    <citation type="submission" date="2019-07" db="EMBL/GenBank/DDBJ databases">
        <title>Draft genome for Aliikangiella sp. M105.</title>
        <authorList>
            <person name="Wang G."/>
        </authorList>
    </citation>
    <scope>NUCLEOTIDE SEQUENCE [LARGE SCALE GENOMIC DNA]</scope>
    <source>
        <strain evidence="6 7">M105</strain>
    </source>
</reference>
<dbReference type="PANTHER" id="PTHR42988">
    <property type="entry name" value="PHOSPHOHYDROLASE"/>
    <property type="match status" value="1"/>
</dbReference>
<dbReference type="SUPFAM" id="SSF56300">
    <property type="entry name" value="Metallo-dependent phosphatases"/>
    <property type="match status" value="1"/>
</dbReference>
<dbReference type="EC" id="3.1.4.53" evidence="6"/>
<evidence type="ECO:0000256" key="2">
    <source>
        <dbReference type="ARBA" id="ARBA00022801"/>
    </source>
</evidence>
<proteinExistence type="inferred from homology"/>
<sequence length="279" mass="31815">MSVKVEKIPHEIQPGRLDVVRLVQVTDSHIFADPEGCLLGLNTRDSFEAVCERVQREEWRPDALLATGDLSQDASPESYQYLADYFKEMGIPTYWLSGNHDNPETMELYLSNNKVFSAKQLLIGHWQIILLDSSVRGKVHGNLAVEQLKFLERALKRYPEKHALVSLHHQPLPVGSQWLDQIGLKNSDKFCEVLERYPQVKGVLWGHVHQEFNKHINGCQWIASPSSCVQFKPGSSDFSAGTEAPGYRYLNLFSDGRIESIVHRIDNMEFTVDYSIKGY</sequence>
<dbReference type="RefSeq" id="WP_142894527.1">
    <property type="nucleotide sequence ID" value="NZ_ML660165.1"/>
</dbReference>
<dbReference type="NCBIfam" id="NF008359">
    <property type="entry name" value="PRK11148.1"/>
    <property type="match status" value="1"/>
</dbReference>
<keyword evidence="7" id="KW-1185">Reference proteome</keyword>
<dbReference type="GO" id="GO:0046872">
    <property type="term" value="F:metal ion binding"/>
    <property type="evidence" value="ECO:0007669"/>
    <property type="project" value="UniProtKB-KW"/>
</dbReference>
<keyword evidence="2 6" id="KW-0378">Hydrolase</keyword>
<evidence type="ECO:0000256" key="3">
    <source>
        <dbReference type="ARBA" id="ARBA00023004"/>
    </source>
</evidence>
<evidence type="ECO:0000256" key="4">
    <source>
        <dbReference type="ARBA" id="ARBA00025742"/>
    </source>
</evidence>
<dbReference type="InterPro" id="IPR026575">
    <property type="entry name" value="GpdQ/CpdA-like"/>
</dbReference>
<accession>A0A545UBZ4</accession>
<evidence type="ECO:0000256" key="1">
    <source>
        <dbReference type="ARBA" id="ARBA00022723"/>
    </source>
</evidence>
<gene>
    <name evidence="6" type="primary">cpdA</name>
    <name evidence="6" type="ORF">FLL46_14345</name>
</gene>
<organism evidence="6 7">
    <name type="scientific">Aliikangiella coralliicola</name>
    <dbReference type="NCBI Taxonomy" id="2592383"/>
    <lineage>
        <taxon>Bacteria</taxon>
        <taxon>Pseudomonadati</taxon>
        <taxon>Pseudomonadota</taxon>
        <taxon>Gammaproteobacteria</taxon>
        <taxon>Oceanospirillales</taxon>
        <taxon>Pleioneaceae</taxon>
        <taxon>Aliikangiella</taxon>
    </lineage>
</organism>
<dbReference type="Gene3D" id="3.60.21.10">
    <property type="match status" value="1"/>
</dbReference>
<dbReference type="InterPro" id="IPR004843">
    <property type="entry name" value="Calcineurin-like_PHP"/>
</dbReference>
<keyword evidence="3" id="KW-0408">Iron</keyword>
<keyword evidence="1" id="KW-0479">Metal-binding</keyword>
<name>A0A545UBZ4_9GAMM</name>
<dbReference type="InterPro" id="IPR029052">
    <property type="entry name" value="Metallo-depent_PP-like"/>
</dbReference>
<comment type="similarity">
    <text evidence="4">Belongs to the cyclic nucleotide phosphodiesterase class-III family.</text>
</comment>
<dbReference type="GO" id="GO:0004115">
    <property type="term" value="F:3',5'-cyclic-AMP phosphodiesterase activity"/>
    <property type="evidence" value="ECO:0007669"/>
    <property type="project" value="UniProtKB-EC"/>
</dbReference>
<dbReference type="Proteomes" id="UP000315439">
    <property type="component" value="Unassembled WGS sequence"/>
</dbReference>
<evidence type="ECO:0000313" key="6">
    <source>
        <dbReference type="EMBL" id="TQV86986.1"/>
    </source>
</evidence>